<proteinExistence type="predicted"/>
<sequence length="176" mass="21192">MENIRHILQLEDQEDFDEAFALYKELYERNSTDFEIWKHFYFFLWIAIEDASSEFHDRINLRQRLRKMYEEGQKSFQNLTEFKFIAGWTVSIFPDEYGDNEDLESQGKELLRQAHHEHPDDKIYKMAYLGSLDSKKEEYKKAEFEAGSEVLKRFQGPGLLNRYFIQVLGRKNETPK</sequence>
<reference evidence="2" key="1">
    <citation type="submission" date="2016-10" db="EMBL/GenBank/DDBJ databases">
        <authorList>
            <person name="Varghese N."/>
            <person name="Submissions S."/>
        </authorList>
    </citation>
    <scope>NUCLEOTIDE SEQUENCE [LARGE SCALE GENOMIC DNA]</scope>
    <source>
        <strain evidence="2">DSM 17298</strain>
    </source>
</reference>
<accession>A0A1H5UAV3</accession>
<protein>
    <submittedName>
        <fullName evidence="1">Uncharacterized protein</fullName>
    </submittedName>
</protein>
<dbReference type="Proteomes" id="UP000236736">
    <property type="component" value="Unassembled WGS sequence"/>
</dbReference>
<name>A0A1H5UAV3_9BACT</name>
<dbReference type="AlphaFoldDB" id="A0A1H5UAV3"/>
<dbReference type="EMBL" id="FNVR01000004">
    <property type="protein sequence ID" value="SEF72222.1"/>
    <property type="molecule type" value="Genomic_DNA"/>
</dbReference>
<dbReference type="STRING" id="1120964.GCA_001313265_02971"/>
<evidence type="ECO:0000313" key="1">
    <source>
        <dbReference type="EMBL" id="SEF72222.1"/>
    </source>
</evidence>
<dbReference type="OrthoDB" id="822660at2"/>
<evidence type="ECO:0000313" key="2">
    <source>
        <dbReference type="Proteomes" id="UP000236736"/>
    </source>
</evidence>
<organism evidence="1 2">
    <name type="scientific">Algoriphagus boritolerans DSM 17298 = JCM 18970</name>
    <dbReference type="NCBI Taxonomy" id="1120964"/>
    <lineage>
        <taxon>Bacteria</taxon>
        <taxon>Pseudomonadati</taxon>
        <taxon>Bacteroidota</taxon>
        <taxon>Cytophagia</taxon>
        <taxon>Cytophagales</taxon>
        <taxon>Cyclobacteriaceae</taxon>
        <taxon>Algoriphagus</taxon>
    </lineage>
</organism>
<dbReference type="RefSeq" id="WP_103923825.1">
    <property type="nucleotide sequence ID" value="NZ_FNVR01000004.1"/>
</dbReference>
<keyword evidence="2" id="KW-1185">Reference proteome</keyword>
<gene>
    <name evidence="1" type="ORF">SAMN03080598_01157</name>
</gene>